<evidence type="ECO:0000259" key="5">
    <source>
        <dbReference type="PROSITE" id="PS51352"/>
    </source>
</evidence>
<evidence type="ECO:0000313" key="7">
    <source>
        <dbReference type="Proteomes" id="UP000429958"/>
    </source>
</evidence>
<evidence type="ECO:0000256" key="4">
    <source>
        <dbReference type="SAM" id="SignalP"/>
    </source>
</evidence>
<proteinExistence type="predicted"/>
<feature type="signal peptide" evidence="4">
    <location>
        <begin position="1"/>
        <end position="20"/>
    </location>
</feature>
<dbReference type="AlphaFoldDB" id="A0A7X2TCE0"/>
<dbReference type="InterPro" id="IPR013740">
    <property type="entry name" value="Redoxin"/>
</dbReference>
<name>A0A7X2TCE0_9CLOT</name>
<keyword evidence="4" id="KW-0732">Signal</keyword>
<organism evidence="6 7">
    <name type="scientific">Clostridium porci</name>
    <dbReference type="NCBI Taxonomy" id="2605778"/>
    <lineage>
        <taxon>Bacteria</taxon>
        <taxon>Bacillati</taxon>
        <taxon>Bacillota</taxon>
        <taxon>Clostridia</taxon>
        <taxon>Eubacteriales</taxon>
        <taxon>Clostridiaceae</taxon>
        <taxon>Clostridium</taxon>
    </lineage>
</organism>
<protein>
    <submittedName>
        <fullName evidence="6">TlpA family protein disulfide reductase</fullName>
    </submittedName>
</protein>
<reference evidence="6 7" key="1">
    <citation type="submission" date="2019-08" db="EMBL/GenBank/DDBJ databases">
        <title>In-depth cultivation of the pig gut microbiome towards novel bacterial diversity and tailored functional studies.</title>
        <authorList>
            <person name="Wylensek D."/>
            <person name="Hitch T.C.A."/>
            <person name="Clavel T."/>
        </authorList>
    </citation>
    <scope>NUCLEOTIDE SEQUENCE [LARGE SCALE GENOMIC DNA]</scope>
    <source>
        <strain evidence="6 7">WCA-389-WT-23D1</strain>
    </source>
</reference>
<comment type="subcellular location">
    <subcellularLocation>
        <location evidence="1">Cell envelope</location>
    </subcellularLocation>
</comment>
<feature type="domain" description="Thioredoxin" evidence="5">
    <location>
        <begin position="80"/>
        <end position="217"/>
    </location>
</feature>
<feature type="region of interest" description="Disordered" evidence="3">
    <location>
        <begin position="19"/>
        <end position="69"/>
    </location>
</feature>
<dbReference type="Proteomes" id="UP000429958">
    <property type="component" value="Unassembled WGS sequence"/>
</dbReference>
<feature type="chain" id="PRO_5038991882" evidence="4">
    <location>
        <begin position="21"/>
        <end position="218"/>
    </location>
</feature>
<dbReference type="GO" id="GO:0016491">
    <property type="term" value="F:oxidoreductase activity"/>
    <property type="evidence" value="ECO:0007669"/>
    <property type="project" value="InterPro"/>
</dbReference>
<dbReference type="EMBL" id="VUMD01000007">
    <property type="protein sequence ID" value="MSS36849.1"/>
    <property type="molecule type" value="Genomic_DNA"/>
</dbReference>
<evidence type="ECO:0000256" key="1">
    <source>
        <dbReference type="ARBA" id="ARBA00004196"/>
    </source>
</evidence>
<sequence length="218" mass="23180">MKQYLAVLALALALSGCNGGNTTGTEASSAQTEEEKASSATEAKQEAGAAKAEVQEAAGRPSEKEGEEDAAIKMQGEMPLEIGSQAPDFTTLLVDGTSVTLSNLQGKPVIINFWATWCGPCVREMPAFERLQKDFGDKIEILAVNCGEDAATVKEFVKKNGYTFPVALDEAYATSILYPTNGIPYTVIVDKEGIVTEISTGASDADTMYEMYKEALGL</sequence>
<dbReference type="Pfam" id="PF08534">
    <property type="entry name" value="Redoxin"/>
    <property type="match status" value="1"/>
</dbReference>
<dbReference type="PROSITE" id="PS51352">
    <property type="entry name" value="THIOREDOXIN_2"/>
    <property type="match status" value="1"/>
</dbReference>
<dbReference type="InterPro" id="IPR050553">
    <property type="entry name" value="Thioredoxin_ResA/DsbE_sf"/>
</dbReference>
<dbReference type="InterPro" id="IPR017937">
    <property type="entry name" value="Thioredoxin_CS"/>
</dbReference>
<dbReference type="InterPro" id="IPR013766">
    <property type="entry name" value="Thioredoxin_domain"/>
</dbReference>
<dbReference type="PROSITE" id="PS51257">
    <property type="entry name" value="PROKAR_LIPOPROTEIN"/>
    <property type="match status" value="1"/>
</dbReference>
<feature type="compositionally biased region" description="Low complexity" evidence="3">
    <location>
        <begin position="38"/>
        <end position="59"/>
    </location>
</feature>
<dbReference type="Gene3D" id="3.40.30.10">
    <property type="entry name" value="Glutaredoxin"/>
    <property type="match status" value="1"/>
</dbReference>
<dbReference type="GO" id="GO:0030313">
    <property type="term" value="C:cell envelope"/>
    <property type="evidence" value="ECO:0007669"/>
    <property type="project" value="UniProtKB-SubCell"/>
</dbReference>
<dbReference type="PANTHER" id="PTHR42852:SF1">
    <property type="entry name" value="THIOREDOXIN-LIKE PROTEIN YNEN"/>
    <property type="match status" value="1"/>
</dbReference>
<evidence type="ECO:0000256" key="2">
    <source>
        <dbReference type="ARBA" id="ARBA00022748"/>
    </source>
</evidence>
<evidence type="ECO:0000256" key="3">
    <source>
        <dbReference type="SAM" id="MobiDB-lite"/>
    </source>
</evidence>
<dbReference type="PANTHER" id="PTHR42852">
    <property type="entry name" value="THIOL:DISULFIDE INTERCHANGE PROTEIN DSBE"/>
    <property type="match status" value="1"/>
</dbReference>
<evidence type="ECO:0000313" key="6">
    <source>
        <dbReference type="EMBL" id="MSS36849.1"/>
    </source>
</evidence>
<comment type="caution">
    <text evidence="6">The sequence shown here is derived from an EMBL/GenBank/DDBJ whole genome shotgun (WGS) entry which is preliminary data.</text>
</comment>
<gene>
    <name evidence="6" type="ORF">FYJ39_09745</name>
</gene>
<keyword evidence="2" id="KW-0201">Cytochrome c-type biogenesis</keyword>
<keyword evidence="7" id="KW-1185">Reference proteome</keyword>
<dbReference type="GO" id="GO:0017004">
    <property type="term" value="P:cytochrome complex assembly"/>
    <property type="evidence" value="ECO:0007669"/>
    <property type="project" value="UniProtKB-KW"/>
</dbReference>
<dbReference type="InterPro" id="IPR036249">
    <property type="entry name" value="Thioredoxin-like_sf"/>
</dbReference>
<dbReference type="CDD" id="cd02966">
    <property type="entry name" value="TlpA_like_family"/>
    <property type="match status" value="1"/>
</dbReference>
<dbReference type="SUPFAM" id="SSF52833">
    <property type="entry name" value="Thioredoxin-like"/>
    <property type="match status" value="1"/>
</dbReference>
<dbReference type="PROSITE" id="PS00194">
    <property type="entry name" value="THIOREDOXIN_1"/>
    <property type="match status" value="1"/>
</dbReference>
<dbReference type="RefSeq" id="WP_154472285.1">
    <property type="nucleotide sequence ID" value="NZ_DBEWUL010000096.1"/>
</dbReference>
<accession>A0A7X2TCE0</accession>